<protein>
    <recommendedName>
        <fullName evidence="1">BLUF domain-containing protein</fullName>
    </recommendedName>
</protein>
<feature type="domain" description="BLUF" evidence="1">
    <location>
        <begin position="1"/>
        <end position="92"/>
    </location>
</feature>
<dbReference type="STRING" id="1044.EH31_06810"/>
<dbReference type="RefSeq" id="WP_051699017.1">
    <property type="nucleotide sequence ID" value="NZ_JMIW01000002.1"/>
</dbReference>
<dbReference type="eggNOG" id="COG3431">
    <property type="taxonomic scope" value="Bacteria"/>
</dbReference>
<dbReference type="Gene3D" id="3.30.70.100">
    <property type="match status" value="1"/>
</dbReference>
<gene>
    <name evidence="2" type="ORF">EH31_06810</name>
</gene>
<proteinExistence type="predicted"/>
<dbReference type="Pfam" id="PF04940">
    <property type="entry name" value="BLUF"/>
    <property type="match status" value="1"/>
</dbReference>
<dbReference type="InterPro" id="IPR007024">
    <property type="entry name" value="BLUF_domain"/>
</dbReference>
<dbReference type="SUPFAM" id="SSF54975">
    <property type="entry name" value="Acylphosphatase/BLUF domain-like"/>
    <property type="match status" value="1"/>
</dbReference>
<dbReference type="EMBL" id="JMIW01000002">
    <property type="protein sequence ID" value="KEO90744.1"/>
    <property type="molecule type" value="Genomic_DNA"/>
</dbReference>
<evidence type="ECO:0000313" key="2">
    <source>
        <dbReference type="EMBL" id="KEO90744.1"/>
    </source>
</evidence>
<keyword evidence="3" id="KW-1185">Reference proteome</keyword>
<accession>A0A074MBD2</accession>
<organism evidence="2 3">
    <name type="scientific">Erythrobacter longus</name>
    <dbReference type="NCBI Taxonomy" id="1044"/>
    <lineage>
        <taxon>Bacteria</taxon>
        <taxon>Pseudomonadati</taxon>
        <taxon>Pseudomonadota</taxon>
        <taxon>Alphaproteobacteria</taxon>
        <taxon>Sphingomonadales</taxon>
        <taxon>Erythrobacteraceae</taxon>
        <taxon>Erythrobacter/Porphyrobacter group</taxon>
        <taxon>Erythrobacter</taxon>
    </lineage>
</organism>
<dbReference type="InterPro" id="IPR036046">
    <property type="entry name" value="Acylphosphatase-like_dom_sf"/>
</dbReference>
<name>A0A074MBD2_ERYLO</name>
<evidence type="ECO:0000259" key="1">
    <source>
        <dbReference type="PROSITE" id="PS50925"/>
    </source>
</evidence>
<dbReference type="PROSITE" id="PS50925">
    <property type="entry name" value="BLUF"/>
    <property type="match status" value="1"/>
</dbReference>
<dbReference type="Proteomes" id="UP000027647">
    <property type="component" value="Unassembled WGS sequence"/>
</dbReference>
<sequence length="130" mass="14338">MIQLAYTSSAAESLGSGDVFKIIETSARNNAGAQLSGFLIYANQQFFQVIEGPSSAIDDLMRRLKLDPRHHSIKIVHRANVSSRSFPKWSMKRIALPDGDVKLRELIPQLGGAPTLVREAAQRFVNLAFA</sequence>
<reference evidence="2 3" key="1">
    <citation type="submission" date="2014-04" db="EMBL/GenBank/DDBJ databases">
        <title>A comprehensive comparison of genomes of Erythrobacter spp. strains.</title>
        <authorList>
            <person name="Zheng Q."/>
        </authorList>
    </citation>
    <scope>NUCLEOTIDE SEQUENCE [LARGE SCALE GENOMIC DNA]</scope>
    <source>
        <strain evidence="2 3">DSM 6997</strain>
    </source>
</reference>
<dbReference type="OrthoDB" id="196105at2"/>
<dbReference type="GO" id="GO:0009882">
    <property type="term" value="F:blue light photoreceptor activity"/>
    <property type="evidence" value="ECO:0007669"/>
    <property type="project" value="InterPro"/>
</dbReference>
<comment type="caution">
    <text evidence="2">The sequence shown here is derived from an EMBL/GenBank/DDBJ whole genome shotgun (WGS) entry which is preliminary data.</text>
</comment>
<evidence type="ECO:0000313" key="3">
    <source>
        <dbReference type="Proteomes" id="UP000027647"/>
    </source>
</evidence>
<dbReference type="AlphaFoldDB" id="A0A074MBD2"/>
<dbReference type="GO" id="GO:0071949">
    <property type="term" value="F:FAD binding"/>
    <property type="evidence" value="ECO:0007669"/>
    <property type="project" value="InterPro"/>
</dbReference>
<dbReference type="SMART" id="SM01034">
    <property type="entry name" value="BLUF"/>
    <property type="match status" value="1"/>
</dbReference>